<accession>A0A6J8CL30</accession>
<evidence type="ECO:0000313" key="1">
    <source>
        <dbReference type="EMBL" id="CAC5395782.1"/>
    </source>
</evidence>
<keyword evidence="2" id="KW-1185">Reference proteome</keyword>
<reference evidence="1 2" key="1">
    <citation type="submission" date="2020-06" db="EMBL/GenBank/DDBJ databases">
        <authorList>
            <person name="Li R."/>
            <person name="Bekaert M."/>
        </authorList>
    </citation>
    <scope>NUCLEOTIDE SEQUENCE [LARGE SCALE GENOMIC DNA]</scope>
    <source>
        <strain evidence="2">wild</strain>
    </source>
</reference>
<dbReference type="EMBL" id="CACVKT020005566">
    <property type="protein sequence ID" value="CAC5395782.1"/>
    <property type="molecule type" value="Genomic_DNA"/>
</dbReference>
<dbReference type="AlphaFoldDB" id="A0A6J8CL30"/>
<evidence type="ECO:0000313" key="2">
    <source>
        <dbReference type="Proteomes" id="UP000507470"/>
    </source>
</evidence>
<name>A0A6J8CL30_MYTCO</name>
<evidence type="ECO:0008006" key="3">
    <source>
        <dbReference type="Google" id="ProtNLM"/>
    </source>
</evidence>
<protein>
    <recommendedName>
        <fullName evidence="3">DUF5641 domain-containing protein</fullName>
    </recommendedName>
</protein>
<dbReference type="Proteomes" id="UP000507470">
    <property type="component" value="Unassembled WGS sequence"/>
</dbReference>
<gene>
    <name evidence="1" type="ORF">MCOR_30413</name>
</gene>
<dbReference type="OrthoDB" id="6092865at2759"/>
<sequence length="233" mass="26310">MCVVTTDHGEIRNEIDVDNLISGANSLTDVKSNYPNPKKIFREASMNLKECISNDKDVNAFIPENGKEVASSTKVLGHVLNVDTYTLSLKSTRSCVIGVIQTERTTLWNDHIGREVSMNDYLALSYVHEKKKTWIKKLLSEGQLLTTLKEIEAVVSSCPLVYVGDDVNSNITLTPCKLSSLNPNIGVPEIDCDLSNPTINPFASNRDRLLKIWKKGQRLLDLFWNMWRERTIR</sequence>
<proteinExistence type="predicted"/>
<organism evidence="1 2">
    <name type="scientific">Mytilus coruscus</name>
    <name type="common">Sea mussel</name>
    <dbReference type="NCBI Taxonomy" id="42192"/>
    <lineage>
        <taxon>Eukaryota</taxon>
        <taxon>Metazoa</taxon>
        <taxon>Spiralia</taxon>
        <taxon>Lophotrochozoa</taxon>
        <taxon>Mollusca</taxon>
        <taxon>Bivalvia</taxon>
        <taxon>Autobranchia</taxon>
        <taxon>Pteriomorphia</taxon>
        <taxon>Mytilida</taxon>
        <taxon>Mytiloidea</taxon>
        <taxon>Mytilidae</taxon>
        <taxon>Mytilinae</taxon>
        <taxon>Mytilus</taxon>
    </lineage>
</organism>